<dbReference type="SUPFAM" id="SSF54427">
    <property type="entry name" value="NTF2-like"/>
    <property type="match status" value="1"/>
</dbReference>
<dbReference type="Gene3D" id="3.10.450.50">
    <property type="match status" value="1"/>
</dbReference>
<accession>A0ABS1KYW7</accession>
<organism evidence="2 3">
    <name type="scientific">Chryseolinea lacunae</name>
    <dbReference type="NCBI Taxonomy" id="2801331"/>
    <lineage>
        <taxon>Bacteria</taxon>
        <taxon>Pseudomonadati</taxon>
        <taxon>Bacteroidota</taxon>
        <taxon>Cytophagia</taxon>
        <taxon>Cytophagales</taxon>
        <taxon>Fulvivirgaceae</taxon>
        <taxon>Chryseolinea</taxon>
    </lineage>
</organism>
<dbReference type="Proteomes" id="UP000613030">
    <property type="component" value="Unassembled WGS sequence"/>
</dbReference>
<dbReference type="NCBIfam" id="TIGR02246">
    <property type="entry name" value="SgcJ/EcaC family oxidoreductase"/>
    <property type="match status" value="1"/>
</dbReference>
<dbReference type="InterPro" id="IPR027843">
    <property type="entry name" value="DUF4440"/>
</dbReference>
<dbReference type="EMBL" id="JAERRB010000011">
    <property type="protein sequence ID" value="MBL0744609.1"/>
    <property type="molecule type" value="Genomic_DNA"/>
</dbReference>
<gene>
    <name evidence="2" type="ORF">JI741_25470</name>
</gene>
<dbReference type="Pfam" id="PF14534">
    <property type="entry name" value="DUF4440"/>
    <property type="match status" value="1"/>
</dbReference>
<evidence type="ECO:0000313" key="3">
    <source>
        <dbReference type="Proteomes" id="UP000613030"/>
    </source>
</evidence>
<sequence>MNAHTPNASPSPHERPIQNLYAQLLQHWNDRDANGFSRLFHPQGLAIGFDGSELQGREAIYRELSAVFRDHSTGSYVARVKTIRFLKDDIAIVHAVAGMLPAGEHYINPALNAIQILVATRTHDVWEINLFQNTPAQFHGRPELATQLTAELAALL</sequence>
<evidence type="ECO:0000313" key="2">
    <source>
        <dbReference type="EMBL" id="MBL0744609.1"/>
    </source>
</evidence>
<evidence type="ECO:0000259" key="1">
    <source>
        <dbReference type="Pfam" id="PF14534"/>
    </source>
</evidence>
<comment type="caution">
    <text evidence="2">The sequence shown here is derived from an EMBL/GenBank/DDBJ whole genome shotgun (WGS) entry which is preliminary data.</text>
</comment>
<proteinExistence type="predicted"/>
<protein>
    <submittedName>
        <fullName evidence="2">SgcJ/EcaC family oxidoreductase</fullName>
    </submittedName>
</protein>
<dbReference type="RefSeq" id="WP_202014325.1">
    <property type="nucleotide sequence ID" value="NZ_JAERRB010000011.1"/>
</dbReference>
<dbReference type="InterPro" id="IPR032710">
    <property type="entry name" value="NTF2-like_dom_sf"/>
</dbReference>
<name>A0ABS1KYW7_9BACT</name>
<feature type="domain" description="DUF4440" evidence="1">
    <location>
        <begin position="17"/>
        <end position="97"/>
    </location>
</feature>
<reference evidence="2 3" key="1">
    <citation type="submission" date="2021-01" db="EMBL/GenBank/DDBJ databases">
        <title>Chryseolinea sp. Jin1 Genome sequencing and assembly.</title>
        <authorList>
            <person name="Kim I."/>
        </authorList>
    </citation>
    <scope>NUCLEOTIDE SEQUENCE [LARGE SCALE GENOMIC DNA]</scope>
    <source>
        <strain evidence="2 3">Jin1</strain>
    </source>
</reference>
<keyword evidence="3" id="KW-1185">Reference proteome</keyword>
<dbReference type="InterPro" id="IPR011944">
    <property type="entry name" value="Steroid_delta5-4_isomerase"/>
</dbReference>